<dbReference type="Proteomes" id="UP001164020">
    <property type="component" value="Chromosome"/>
</dbReference>
<evidence type="ECO:0000256" key="2">
    <source>
        <dbReference type="ARBA" id="ARBA00023002"/>
    </source>
</evidence>
<protein>
    <submittedName>
        <fullName evidence="3">Ldh family oxidoreductase</fullName>
    </submittedName>
</protein>
<dbReference type="PANTHER" id="PTHR11091:SF0">
    <property type="entry name" value="MALATE DEHYDROGENASE"/>
    <property type="match status" value="1"/>
</dbReference>
<dbReference type="Gene3D" id="3.30.1370.60">
    <property type="entry name" value="Hypothetical oxidoreductase yiak, domain 2"/>
    <property type="match status" value="1"/>
</dbReference>
<evidence type="ECO:0000313" key="4">
    <source>
        <dbReference type="Proteomes" id="UP001164020"/>
    </source>
</evidence>
<dbReference type="PANTHER" id="PTHR11091">
    <property type="entry name" value="OXIDOREDUCTASE-RELATED"/>
    <property type="match status" value="1"/>
</dbReference>
<sequence>MTDACILTLPQIEAMAFSALTAAGTSEANARPLARAVAAAERDGIASHGLMYVPTYCSHVACGKVDGRAEPALSRPRPGTVRVDAKTGFAHPAIDLGFSALTASARESGIACLAVHNSYNCGALGYHVERLAEAGLVGLGFTNSPASIAPAGGTKAVFGTNPFALSVPGETGPTITIDQSASVVAKSEVMKRARRGEAIPDGWALDPNGQPTTDPDAALKGTMAPLGGYKGVGLALLTEVMAAALTGAMLGVDASPFSGTEGGPPRTGQFFLAISPDATSGGAFAERIARIVDVVEEQEGARLPGSGRHAARRKADADGIAVDAQIVEAVRKLASGSA</sequence>
<evidence type="ECO:0000313" key="3">
    <source>
        <dbReference type="EMBL" id="WAP69808.1"/>
    </source>
</evidence>
<organism evidence="3 4">
    <name type="scientific">Jiella pelagia</name>
    <dbReference type="NCBI Taxonomy" id="2986949"/>
    <lineage>
        <taxon>Bacteria</taxon>
        <taxon>Pseudomonadati</taxon>
        <taxon>Pseudomonadota</taxon>
        <taxon>Alphaproteobacteria</taxon>
        <taxon>Hyphomicrobiales</taxon>
        <taxon>Aurantimonadaceae</taxon>
        <taxon>Jiella</taxon>
    </lineage>
</organism>
<dbReference type="RefSeq" id="WP_268882237.1">
    <property type="nucleotide sequence ID" value="NZ_CP114029.1"/>
</dbReference>
<keyword evidence="4" id="KW-1185">Reference proteome</keyword>
<reference evidence="3" key="1">
    <citation type="submission" date="2022-12" db="EMBL/GenBank/DDBJ databases">
        <title>Jiella pelagia sp. nov., isolated from phosphonate enriched culture of Northwest Pacific surface seawater.</title>
        <authorList>
            <person name="Shin D.Y."/>
            <person name="Hwang C.Y."/>
        </authorList>
    </citation>
    <scope>NUCLEOTIDE SEQUENCE</scope>
    <source>
        <strain evidence="3">HL-NP1</strain>
    </source>
</reference>
<dbReference type="InterPro" id="IPR043143">
    <property type="entry name" value="Mal/L-sulf/L-lact_DH-like_NADP"/>
</dbReference>
<dbReference type="Gene3D" id="1.10.1530.10">
    <property type="match status" value="1"/>
</dbReference>
<dbReference type="InterPro" id="IPR036111">
    <property type="entry name" value="Mal/L-sulfo/L-lacto_DH-like_sf"/>
</dbReference>
<accession>A0ABY7C4V2</accession>
<dbReference type="InterPro" id="IPR043144">
    <property type="entry name" value="Mal/L-sulf/L-lact_DH-like_ah"/>
</dbReference>
<dbReference type="SUPFAM" id="SSF89733">
    <property type="entry name" value="L-sulfolactate dehydrogenase-like"/>
    <property type="match status" value="1"/>
</dbReference>
<dbReference type="Pfam" id="PF02615">
    <property type="entry name" value="Ldh_2"/>
    <property type="match status" value="1"/>
</dbReference>
<keyword evidence="2" id="KW-0560">Oxidoreductase</keyword>
<proteinExistence type="inferred from homology"/>
<gene>
    <name evidence="3" type="ORF">OH818_06315</name>
</gene>
<dbReference type="EMBL" id="CP114029">
    <property type="protein sequence ID" value="WAP69808.1"/>
    <property type="molecule type" value="Genomic_DNA"/>
</dbReference>
<dbReference type="InterPro" id="IPR003767">
    <property type="entry name" value="Malate/L-lactate_DH-like"/>
</dbReference>
<name>A0ABY7C4V2_9HYPH</name>
<comment type="similarity">
    <text evidence="1">Belongs to the LDH2/MDH2 oxidoreductase family.</text>
</comment>
<evidence type="ECO:0000256" key="1">
    <source>
        <dbReference type="ARBA" id="ARBA00006056"/>
    </source>
</evidence>